<evidence type="ECO:0000313" key="2">
    <source>
        <dbReference type="EMBL" id="KKM13936.1"/>
    </source>
</evidence>
<comment type="caution">
    <text evidence="2">The sequence shown here is derived from an EMBL/GenBank/DDBJ whole genome shotgun (WGS) entry which is preliminary data.</text>
</comment>
<dbReference type="AlphaFoldDB" id="A0A0F9HEQ6"/>
<reference evidence="2" key="1">
    <citation type="journal article" date="2015" name="Nature">
        <title>Complex archaea that bridge the gap between prokaryotes and eukaryotes.</title>
        <authorList>
            <person name="Spang A."/>
            <person name="Saw J.H."/>
            <person name="Jorgensen S.L."/>
            <person name="Zaremba-Niedzwiedzka K."/>
            <person name="Martijn J."/>
            <person name="Lind A.E."/>
            <person name="van Eijk R."/>
            <person name="Schleper C."/>
            <person name="Guy L."/>
            <person name="Ettema T.J."/>
        </authorList>
    </citation>
    <scope>NUCLEOTIDE SEQUENCE</scope>
</reference>
<accession>A0A0F9HEQ6</accession>
<protein>
    <submittedName>
        <fullName evidence="2">Uncharacterized protein</fullName>
    </submittedName>
</protein>
<dbReference type="EMBL" id="LAZR01015262">
    <property type="protein sequence ID" value="KKM13936.1"/>
    <property type="molecule type" value="Genomic_DNA"/>
</dbReference>
<sequence length="54" mass="6079">MDKSKTDEGCPFCSWPSKTHLGPPDEYHPSSWGVLKNGKLGYTQQEEGYTESED</sequence>
<evidence type="ECO:0000256" key="1">
    <source>
        <dbReference type="SAM" id="MobiDB-lite"/>
    </source>
</evidence>
<gene>
    <name evidence="2" type="ORF">LCGC14_1711210</name>
</gene>
<feature type="region of interest" description="Disordered" evidence="1">
    <location>
        <begin position="1"/>
        <end position="27"/>
    </location>
</feature>
<organism evidence="2">
    <name type="scientific">marine sediment metagenome</name>
    <dbReference type="NCBI Taxonomy" id="412755"/>
    <lineage>
        <taxon>unclassified sequences</taxon>
        <taxon>metagenomes</taxon>
        <taxon>ecological metagenomes</taxon>
    </lineage>
</organism>
<name>A0A0F9HEQ6_9ZZZZ</name>
<proteinExistence type="predicted"/>